<evidence type="ECO:0000256" key="1">
    <source>
        <dbReference type="SAM" id="Phobius"/>
    </source>
</evidence>
<reference evidence="2" key="1">
    <citation type="submission" date="2014-11" db="EMBL/GenBank/DDBJ databases">
        <authorList>
            <person name="Amaro Gonzalez C."/>
        </authorList>
    </citation>
    <scope>NUCLEOTIDE SEQUENCE</scope>
</reference>
<accession>A0A0E9QH80</accession>
<evidence type="ECO:0000313" key="2">
    <source>
        <dbReference type="EMBL" id="JAH15473.1"/>
    </source>
</evidence>
<feature type="transmembrane region" description="Helical" evidence="1">
    <location>
        <begin position="12"/>
        <end position="38"/>
    </location>
</feature>
<protein>
    <submittedName>
        <fullName evidence="2">Uncharacterized protein</fullName>
    </submittedName>
</protein>
<keyword evidence="1" id="KW-0812">Transmembrane</keyword>
<dbReference type="AlphaFoldDB" id="A0A0E9QH80"/>
<keyword evidence="1" id="KW-0472">Membrane</keyword>
<keyword evidence="1" id="KW-1133">Transmembrane helix</keyword>
<name>A0A0E9QH80_ANGAN</name>
<feature type="transmembrane region" description="Helical" evidence="1">
    <location>
        <begin position="44"/>
        <end position="64"/>
    </location>
</feature>
<reference evidence="2" key="2">
    <citation type="journal article" date="2015" name="Fish Shellfish Immunol.">
        <title>Early steps in the European eel (Anguilla anguilla)-Vibrio vulnificus interaction in the gills: Role of the RtxA13 toxin.</title>
        <authorList>
            <person name="Callol A."/>
            <person name="Pajuelo D."/>
            <person name="Ebbesson L."/>
            <person name="Teles M."/>
            <person name="MacKenzie S."/>
            <person name="Amaro C."/>
        </authorList>
    </citation>
    <scope>NUCLEOTIDE SEQUENCE</scope>
</reference>
<proteinExistence type="predicted"/>
<sequence length="65" mass="7467">MTTRGRQSPIHNALLALRCMCCVNGSCMFACFFLVFNFPIFCVFFLRSLLLFFGFLVRSVLCIMV</sequence>
<organism evidence="2">
    <name type="scientific">Anguilla anguilla</name>
    <name type="common">European freshwater eel</name>
    <name type="synonym">Muraena anguilla</name>
    <dbReference type="NCBI Taxonomy" id="7936"/>
    <lineage>
        <taxon>Eukaryota</taxon>
        <taxon>Metazoa</taxon>
        <taxon>Chordata</taxon>
        <taxon>Craniata</taxon>
        <taxon>Vertebrata</taxon>
        <taxon>Euteleostomi</taxon>
        <taxon>Actinopterygii</taxon>
        <taxon>Neopterygii</taxon>
        <taxon>Teleostei</taxon>
        <taxon>Anguilliformes</taxon>
        <taxon>Anguillidae</taxon>
        <taxon>Anguilla</taxon>
    </lineage>
</organism>
<dbReference type="EMBL" id="GBXM01093104">
    <property type="protein sequence ID" value="JAH15473.1"/>
    <property type="molecule type" value="Transcribed_RNA"/>
</dbReference>